<organism evidence="1 2">
    <name type="scientific">Cryobacterium sandaracinum</name>
    <dbReference type="NCBI Taxonomy" id="1259247"/>
    <lineage>
        <taxon>Bacteria</taxon>
        <taxon>Bacillati</taxon>
        <taxon>Actinomycetota</taxon>
        <taxon>Actinomycetes</taxon>
        <taxon>Micrococcales</taxon>
        <taxon>Microbacteriaceae</taxon>
        <taxon>Cryobacterium</taxon>
    </lineage>
</organism>
<dbReference type="Proteomes" id="UP000297851">
    <property type="component" value="Unassembled WGS sequence"/>
</dbReference>
<dbReference type="EMBL" id="SOGO01000030">
    <property type="protein sequence ID" value="TFD02053.1"/>
    <property type="molecule type" value="Genomic_DNA"/>
</dbReference>
<reference evidence="1 2" key="1">
    <citation type="submission" date="2019-03" db="EMBL/GenBank/DDBJ databases">
        <title>Genomics of glacier-inhabiting Cryobacterium strains.</title>
        <authorList>
            <person name="Liu Q."/>
            <person name="Xin Y.-H."/>
        </authorList>
    </citation>
    <scope>NUCLEOTIDE SEQUENCE [LARGE SCALE GENOMIC DNA]</scope>
    <source>
        <strain evidence="1 2">TMT2-16</strain>
    </source>
</reference>
<evidence type="ECO:0008006" key="3">
    <source>
        <dbReference type="Google" id="ProtNLM"/>
    </source>
</evidence>
<evidence type="ECO:0000313" key="1">
    <source>
        <dbReference type="EMBL" id="TFD02053.1"/>
    </source>
</evidence>
<gene>
    <name evidence="1" type="ORF">E3T25_10270</name>
</gene>
<keyword evidence="2" id="KW-1185">Reference proteome</keyword>
<sequence>MFRPVQSPVTIPNRAQTWHPSALGKRVTKSRDWRLTLTGPELTITLDGEPVARDIGSFGGLTVTPGRLWSHLELEHPDRRFRFRGIPNRRAASFATAFTAAQAEAVRVLRLLQLVDEFDQAAKQVRLFTEALGTAVAVQLKTKGWLTTEFSAY</sequence>
<name>A0ABY2JAR6_9MICO</name>
<comment type="caution">
    <text evidence="1">The sequence shown here is derived from an EMBL/GenBank/DDBJ whole genome shotgun (WGS) entry which is preliminary data.</text>
</comment>
<proteinExistence type="predicted"/>
<protein>
    <recommendedName>
        <fullName evidence="3">DNA helicase IV N-terminal domain-containing protein</fullName>
    </recommendedName>
</protein>
<evidence type="ECO:0000313" key="2">
    <source>
        <dbReference type="Proteomes" id="UP000297851"/>
    </source>
</evidence>
<accession>A0ABY2JAR6</accession>